<sequence>MFGISGYKKAGDELDQPLKSDDPMNVDGIDSTASSAMDLFSSVDAAKATATLKHRLLKSLPLYKINLPPQQPSAAALLIPKKAFRTAANLSSAPIAYFTDLQIALYLGKQSGRQVLELFPSLSTRVATLSQKQALTLSPVSESCFNSIMESRRRSTGIEDASVPRWIQWTDRGDGKKGLRFEELDVQFLKADEVLKELRGWKGEKKLENLFDDSRNGSDEAVGDEFVENLDVEELDLDKFVDLTRNAGSVVAGSGNVENKGIDVALGLAAIASIKKPTGLEPSKALNLKFKNLGVVASAAVKVSK</sequence>
<name>A0A1Y2D2S7_9FUNG</name>
<evidence type="ECO:0000313" key="2">
    <source>
        <dbReference type="Proteomes" id="UP000193642"/>
    </source>
</evidence>
<evidence type="ECO:0000313" key="1">
    <source>
        <dbReference type="EMBL" id="ORY53599.1"/>
    </source>
</evidence>
<dbReference type="EMBL" id="MCGO01000001">
    <property type="protein sequence ID" value="ORY53599.1"/>
    <property type="molecule type" value="Genomic_DNA"/>
</dbReference>
<organism evidence="1 2">
    <name type="scientific">Rhizoclosmatium globosum</name>
    <dbReference type="NCBI Taxonomy" id="329046"/>
    <lineage>
        <taxon>Eukaryota</taxon>
        <taxon>Fungi</taxon>
        <taxon>Fungi incertae sedis</taxon>
        <taxon>Chytridiomycota</taxon>
        <taxon>Chytridiomycota incertae sedis</taxon>
        <taxon>Chytridiomycetes</taxon>
        <taxon>Chytridiales</taxon>
        <taxon>Chytriomycetaceae</taxon>
        <taxon>Rhizoclosmatium</taxon>
    </lineage>
</organism>
<dbReference type="Proteomes" id="UP000193642">
    <property type="component" value="Unassembled WGS sequence"/>
</dbReference>
<proteinExistence type="predicted"/>
<dbReference type="OrthoDB" id="2162469at2759"/>
<keyword evidence="2" id="KW-1185">Reference proteome</keyword>
<reference evidence="1 2" key="1">
    <citation type="submission" date="2016-07" db="EMBL/GenBank/DDBJ databases">
        <title>Pervasive Adenine N6-methylation of Active Genes in Fungi.</title>
        <authorList>
            <consortium name="DOE Joint Genome Institute"/>
            <person name="Mondo S.J."/>
            <person name="Dannebaum R.O."/>
            <person name="Kuo R.C."/>
            <person name="Labutti K."/>
            <person name="Haridas S."/>
            <person name="Kuo A."/>
            <person name="Salamov A."/>
            <person name="Ahrendt S.R."/>
            <person name="Lipzen A."/>
            <person name="Sullivan W."/>
            <person name="Andreopoulos W.B."/>
            <person name="Clum A."/>
            <person name="Lindquist E."/>
            <person name="Daum C."/>
            <person name="Ramamoorthy G.K."/>
            <person name="Gryganskyi A."/>
            <person name="Culley D."/>
            <person name="Magnuson J.K."/>
            <person name="James T.Y."/>
            <person name="O'Malley M.A."/>
            <person name="Stajich J.E."/>
            <person name="Spatafora J.W."/>
            <person name="Visel A."/>
            <person name="Grigoriev I.V."/>
        </authorList>
    </citation>
    <scope>NUCLEOTIDE SEQUENCE [LARGE SCALE GENOMIC DNA]</scope>
    <source>
        <strain evidence="1 2">JEL800</strain>
    </source>
</reference>
<comment type="caution">
    <text evidence="1">The sequence shown here is derived from an EMBL/GenBank/DDBJ whole genome shotgun (WGS) entry which is preliminary data.</text>
</comment>
<accession>A0A1Y2D2S7</accession>
<dbReference type="AlphaFoldDB" id="A0A1Y2D2S7"/>
<gene>
    <name evidence="1" type="ORF">BCR33DRAFT_3945</name>
</gene>
<protein>
    <submittedName>
        <fullName evidence="1">Uncharacterized protein</fullName>
    </submittedName>
</protein>